<proteinExistence type="predicted"/>
<dbReference type="Gene3D" id="1.10.287.540">
    <property type="entry name" value="Helix hairpin bin"/>
    <property type="match status" value="1"/>
</dbReference>
<evidence type="ECO:0000313" key="3">
    <source>
        <dbReference type="Proteomes" id="UP000675379"/>
    </source>
</evidence>
<sequence>MEHIPHDDLVAKINTFTQLARERDLTPEEASEREACRQEYLSRIRRSMRGQLEGLEYTGDK</sequence>
<organism evidence="2 3">
    <name type="scientific">Proteiniclasticum sediminis</name>
    <dbReference type="NCBI Taxonomy" id="2804028"/>
    <lineage>
        <taxon>Bacteria</taxon>
        <taxon>Bacillati</taxon>
        <taxon>Bacillota</taxon>
        <taxon>Clostridia</taxon>
        <taxon>Eubacteriales</taxon>
        <taxon>Clostridiaceae</taxon>
        <taxon>Proteiniclasticum</taxon>
    </lineage>
</organism>
<comment type="caution">
    <text evidence="2">The sequence shown here is derived from an EMBL/GenBank/DDBJ whole genome shotgun (WGS) entry which is preliminary data.</text>
</comment>
<dbReference type="SUPFAM" id="SSF158221">
    <property type="entry name" value="YnzC-like"/>
    <property type="match status" value="1"/>
</dbReference>
<accession>A0A941HQT0</accession>
<dbReference type="EMBL" id="JAGSCS010000005">
    <property type="protein sequence ID" value="MBR0575833.1"/>
    <property type="molecule type" value="Genomic_DNA"/>
</dbReference>
<protein>
    <submittedName>
        <fullName evidence="2">DUF896 domain-containing protein</fullName>
    </submittedName>
</protein>
<dbReference type="PANTHER" id="PTHR37300:SF1">
    <property type="entry name" value="UPF0291 PROTEIN YNZC"/>
    <property type="match status" value="1"/>
</dbReference>
<dbReference type="Pfam" id="PF05979">
    <property type="entry name" value="DUF896"/>
    <property type="match status" value="1"/>
</dbReference>
<gene>
    <name evidence="2" type="ORF">KCG48_05690</name>
</gene>
<dbReference type="AlphaFoldDB" id="A0A941HQT0"/>
<evidence type="ECO:0000256" key="1">
    <source>
        <dbReference type="ARBA" id="ARBA00022490"/>
    </source>
</evidence>
<dbReference type="InterPro" id="IPR009242">
    <property type="entry name" value="DUF896"/>
</dbReference>
<name>A0A941HQT0_9CLOT</name>
<reference evidence="2" key="1">
    <citation type="submission" date="2021-04" db="EMBL/GenBank/DDBJ databases">
        <title>Proteiniclasticum sedimins sp. nov., an obligate anaerobic bacterium isolated from anaerobic sludge.</title>
        <authorList>
            <person name="Liu J."/>
        </authorList>
    </citation>
    <scope>NUCLEOTIDE SEQUENCE</scope>
    <source>
        <strain evidence="2">BAD-10</strain>
    </source>
</reference>
<dbReference type="Proteomes" id="UP000675379">
    <property type="component" value="Unassembled WGS sequence"/>
</dbReference>
<keyword evidence="3" id="KW-1185">Reference proteome</keyword>
<dbReference type="PANTHER" id="PTHR37300">
    <property type="entry name" value="UPF0291 PROTEIN CBO2609/CLC_2481"/>
    <property type="match status" value="1"/>
</dbReference>
<evidence type="ECO:0000313" key="2">
    <source>
        <dbReference type="EMBL" id="MBR0575833.1"/>
    </source>
</evidence>
<keyword evidence="1" id="KW-0963">Cytoplasm</keyword>
<dbReference type="RefSeq" id="WP_211800482.1">
    <property type="nucleotide sequence ID" value="NZ_JAGSCS010000005.1"/>
</dbReference>